<dbReference type="Gene3D" id="3.30.420.40">
    <property type="match status" value="1"/>
</dbReference>
<dbReference type="InterPro" id="IPR043129">
    <property type="entry name" value="ATPase_NBD"/>
</dbReference>
<proteinExistence type="inferred from homology"/>
<accession>A0A932GM46</accession>
<evidence type="ECO:0000256" key="1">
    <source>
        <dbReference type="ARBA" id="ARBA00006479"/>
    </source>
</evidence>
<gene>
    <name evidence="2" type="ORF">HYY65_00290</name>
</gene>
<name>A0A932GM46_UNCTE</name>
<comment type="similarity">
    <text evidence="1">Belongs to the ROK (NagC/XylR) family.</text>
</comment>
<dbReference type="PANTHER" id="PTHR18964">
    <property type="entry name" value="ROK (REPRESSOR, ORF, KINASE) FAMILY"/>
    <property type="match status" value="1"/>
</dbReference>
<dbReference type="EMBL" id="JACPSX010000005">
    <property type="protein sequence ID" value="MBI3013516.1"/>
    <property type="molecule type" value="Genomic_DNA"/>
</dbReference>
<dbReference type="Proteomes" id="UP000741360">
    <property type="component" value="Unassembled WGS sequence"/>
</dbReference>
<comment type="caution">
    <text evidence="2">The sequence shown here is derived from an EMBL/GenBank/DDBJ whole genome shotgun (WGS) entry which is preliminary data.</text>
</comment>
<evidence type="ECO:0000313" key="3">
    <source>
        <dbReference type="Proteomes" id="UP000741360"/>
    </source>
</evidence>
<evidence type="ECO:0000313" key="2">
    <source>
        <dbReference type="EMBL" id="MBI3013516.1"/>
    </source>
</evidence>
<feature type="non-terminal residue" evidence="2">
    <location>
        <position position="1"/>
    </location>
</feature>
<reference evidence="2" key="1">
    <citation type="submission" date="2020-07" db="EMBL/GenBank/DDBJ databases">
        <title>Huge and variable diversity of episymbiotic CPR bacteria and DPANN archaea in groundwater ecosystems.</title>
        <authorList>
            <person name="He C.Y."/>
            <person name="Keren R."/>
            <person name="Whittaker M."/>
            <person name="Farag I.F."/>
            <person name="Doudna J."/>
            <person name="Cate J.H.D."/>
            <person name="Banfield J.F."/>
        </authorList>
    </citation>
    <scope>NUCLEOTIDE SEQUENCE</scope>
    <source>
        <strain evidence="2">NC_groundwater_717_Ag_S-0.2um_59_8</strain>
    </source>
</reference>
<dbReference type="InterPro" id="IPR000600">
    <property type="entry name" value="ROK"/>
</dbReference>
<dbReference type="AlphaFoldDB" id="A0A932GM46"/>
<dbReference type="PANTHER" id="PTHR18964:SF149">
    <property type="entry name" value="BIFUNCTIONAL UDP-N-ACETYLGLUCOSAMINE 2-EPIMERASE_N-ACETYLMANNOSAMINE KINASE"/>
    <property type="match status" value="1"/>
</dbReference>
<protein>
    <submittedName>
        <fullName evidence="2">ROK family protein</fullName>
    </submittedName>
</protein>
<sequence>GDPLCRELVGEIVQHLGAAVGNIINFLNPEMILLGGGLLEGKGKYLNSIREWARRYAFREAFEATRINFASLDKHTSIRGAAALFCHERLRWRGLGQGA</sequence>
<dbReference type="Pfam" id="PF00480">
    <property type="entry name" value="ROK"/>
    <property type="match status" value="1"/>
</dbReference>
<dbReference type="SUPFAM" id="SSF53067">
    <property type="entry name" value="Actin-like ATPase domain"/>
    <property type="match status" value="1"/>
</dbReference>
<organism evidence="2 3">
    <name type="scientific">Tectimicrobiota bacterium</name>
    <dbReference type="NCBI Taxonomy" id="2528274"/>
    <lineage>
        <taxon>Bacteria</taxon>
        <taxon>Pseudomonadati</taxon>
        <taxon>Nitrospinota/Tectimicrobiota group</taxon>
        <taxon>Candidatus Tectimicrobiota</taxon>
    </lineage>
</organism>